<accession>A0A4Y1ZZH8</accession>
<comment type="caution">
    <text evidence="3">The sequence shown here is derived from an EMBL/GenBank/DDBJ whole genome shotgun (WGS) entry which is preliminary data.</text>
</comment>
<feature type="region of interest" description="Disordered" evidence="2">
    <location>
        <begin position="209"/>
        <end position="228"/>
    </location>
</feature>
<sequence length="343" mass="40385">MISRRKNKHAIHALKKECNVLVYKLSPSDVSSLQKNPILVKESPDLCYRSRGKECSVLLSRLENNEKLRTRKPRVSYLCKRALYVLIKNVDLSLQAERKNELKLSILLGYEIYLELFTEYLNDLQKNKTEMEEELSRRNISKDLIVPNDDKSKNSFYGNESETVNKNLVVWLIEKYREKIMNVGKIRLEKQWKTVKNAATDAIEKKEKEMASARRKENESVSEGIASEGKEKEVIVSKEDEGDEKEMIISEEVVASYVKEKEVIVLSADEDVPSKRKKVMKNSSERKKHGKKGRRMKGKRKRLSKQRRKMRRLLLKSRKMKRLIVKRRKMKILCLKSKRMKRR</sequence>
<keyword evidence="1" id="KW-0175">Coiled coil</keyword>
<name>A0A4Y1ZZH8_ARAVE</name>
<gene>
    <name evidence="3" type="ORF">AVEN_128073_1</name>
</gene>
<dbReference type="AlphaFoldDB" id="A0A4Y1ZZH8"/>
<evidence type="ECO:0000313" key="4">
    <source>
        <dbReference type="Proteomes" id="UP000499080"/>
    </source>
</evidence>
<dbReference type="Proteomes" id="UP000499080">
    <property type="component" value="Unassembled WGS sequence"/>
</dbReference>
<organism evidence="3 4">
    <name type="scientific">Araneus ventricosus</name>
    <name type="common">Orbweaver spider</name>
    <name type="synonym">Epeira ventricosa</name>
    <dbReference type="NCBI Taxonomy" id="182803"/>
    <lineage>
        <taxon>Eukaryota</taxon>
        <taxon>Metazoa</taxon>
        <taxon>Ecdysozoa</taxon>
        <taxon>Arthropoda</taxon>
        <taxon>Chelicerata</taxon>
        <taxon>Arachnida</taxon>
        <taxon>Araneae</taxon>
        <taxon>Araneomorphae</taxon>
        <taxon>Entelegynae</taxon>
        <taxon>Araneoidea</taxon>
        <taxon>Araneidae</taxon>
        <taxon>Araneus</taxon>
    </lineage>
</organism>
<protein>
    <submittedName>
        <fullName evidence="3">Uncharacterized protein</fullName>
    </submittedName>
</protein>
<proteinExistence type="predicted"/>
<dbReference type="EMBL" id="BGPR01000002">
    <property type="protein sequence ID" value="GBL72878.1"/>
    <property type="molecule type" value="Genomic_DNA"/>
</dbReference>
<evidence type="ECO:0000256" key="2">
    <source>
        <dbReference type="SAM" id="MobiDB-lite"/>
    </source>
</evidence>
<evidence type="ECO:0000313" key="3">
    <source>
        <dbReference type="EMBL" id="GBL72878.1"/>
    </source>
</evidence>
<keyword evidence="4" id="KW-1185">Reference proteome</keyword>
<feature type="compositionally biased region" description="Basic and acidic residues" evidence="2">
    <location>
        <begin position="209"/>
        <end position="219"/>
    </location>
</feature>
<feature type="region of interest" description="Disordered" evidence="2">
    <location>
        <begin position="274"/>
        <end position="311"/>
    </location>
</feature>
<evidence type="ECO:0000256" key="1">
    <source>
        <dbReference type="SAM" id="Coils"/>
    </source>
</evidence>
<reference evidence="3 4" key="1">
    <citation type="journal article" date="2019" name="Sci. Rep.">
        <title>Orb-weaving spider Araneus ventricosus genome elucidates the spidroin gene catalogue.</title>
        <authorList>
            <person name="Kono N."/>
            <person name="Nakamura H."/>
            <person name="Ohtoshi R."/>
            <person name="Moran D.A.P."/>
            <person name="Shinohara A."/>
            <person name="Yoshida Y."/>
            <person name="Fujiwara M."/>
            <person name="Mori M."/>
            <person name="Tomita M."/>
            <person name="Arakawa K."/>
        </authorList>
    </citation>
    <scope>NUCLEOTIDE SEQUENCE [LARGE SCALE GENOMIC DNA]</scope>
</reference>
<feature type="compositionally biased region" description="Basic residues" evidence="2">
    <location>
        <begin position="275"/>
        <end position="311"/>
    </location>
</feature>
<feature type="coiled-coil region" evidence="1">
    <location>
        <begin position="114"/>
        <end position="141"/>
    </location>
</feature>